<dbReference type="EnsemblPlants" id="OBART04G05060.1">
    <property type="protein sequence ID" value="OBART04G05060.1"/>
    <property type="gene ID" value="OBART04G05060"/>
</dbReference>
<dbReference type="AlphaFoldDB" id="A0A0D3FTC3"/>
<evidence type="ECO:0000313" key="2">
    <source>
        <dbReference type="Proteomes" id="UP000026960"/>
    </source>
</evidence>
<reference evidence="1" key="1">
    <citation type="journal article" date="2009" name="Rice">
        <title>De Novo Next Generation Sequencing of Plant Genomes.</title>
        <authorList>
            <person name="Rounsley S."/>
            <person name="Marri P.R."/>
            <person name="Yu Y."/>
            <person name="He R."/>
            <person name="Sisneros N."/>
            <person name="Goicoechea J.L."/>
            <person name="Lee S.J."/>
            <person name="Angelova A."/>
            <person name="Kudrna D."/>
            <person name="Luo M."/>
            <person name="Affourtit J."/>
            <person name="Desany B."/>
            <person name="Knight J."/>
            <person name="Niazi F."/>
            <person name="Egholm M."/>
            <person name="Wing R.A."/>
        </authorList>
    </citation>
    <scope>NUCLEOTIDE SEQUENCE [LARGE SCALE GENOMIC DNA]</scope>
    <source>
        <strain evidence="1">cv. IRGC 105608</strain>
    </source>
</reference>
<keyword evidence="2" id="KW-1185">Reference proteome</keyword>
<reference evidence="1" key="2">
    <citation type="submission" date="2015-03" db="UniProtKB">
        <authorList>
            <consortium name="EnsemblPlants"/>
        </authorList>
    </citation>
    <scope>IDENTIFICATION</scope>
</reference>
<evidence type="ECO:0000313" key="1">
    <source>
        <dbReference type="EnsemblPlants" id="OBART04G05060.1"/>
    </source>
</evidence>
<dbReference type="HOGENOM" id="CLU_1910030_0_0_1"/>
<organism evidence="1">
    <name type="scientific">Oryza barthii</name>
    <dbReference type="NCBI Taxonomy" id="65489"/>
    <lineage>
        <taxon>Eukaryota</taxon>
        <taxon>Viridiplantae</taxon>
        <taxon>Streptophyta</taxon>
        <taxon>Embryophyta</taxon>
        <taxon>Tracheophyta</taxon>
        <taxon>Spermatophyta</taxon>
        <taxon>Magnoliopsida</taxon>
        <taxon>Liliopsida</taxon>
        <taxon>Poales</taxon>
        <taxon>Poaceae</taxon>
        <taxon>BOP clade</taxon>
        <taxon>Oryzoideae</taxon>
        <taxon>Oryzeae</taxon>
        <taxon>Oryzinae</taxon>
        <taxon>Oryza</taxon>
    </lineage>
</organism>
<dbReference type="Proteomes" id="UP000026960">
    <property type="component" value="Chromosome 4"/>
</dbReference>
<protein>
    <submittedName>
        <fullName evidence="1">Uncharacterized protein</fullName>
    </submittedName>
</protein>
<sequence length="133" mass="14032">MEPVCVCSFNPATKHHRAPPSVRCAAAAAIGEANGVGEVGWPDDVALGIFKQLWRDENGRVPPLSGGGAAKVYCDVELWLNLRTIHQSSDDKSQDGEALLVSAGLMVTKADSFAPALREILLASKNLATAYSA</sequence>
<accession>A0A0D3FTC3</accession>
<name>A0A0D3FTC3_9ORYZ</name>
<dbReference type="PaxDb" id="65489-OBART04G05060.1"/>
<proteinExistence type="predicted"/>
<dbReference type="Gramene" id="OBART04G05060.1">
    <property type="protein sequence ID" value="OBART04G05060.1"/>
    <property type="gene ID" value="OBART04G05060"/>
</dbReference>